<protein>
    <submittedName>
        <fullName evidence="1">Uncharacterized protein</fullName>
    </submittedName>
</protein>
<dbReference type="AlphaFoldDB" id="A0A9D4DGD3"/>
<organism evidence="1 2">
    <name type="scientific">Dreissena polymorpha</name>
    <name type="common">Zebra mussel</name>
    <name type="synonym">Mytilus polymorpha</name>
    <dbReference type="NCBI Taxonomy" id="45954"/>
    <lineage>
        <taxon>Eukaryota</taxon>
        <taxon>Metazoa</taxon>
        <taxon>Spiralia</taxon>
        <taxon>Lophotrochozoa</taxon>
        <taxon>Mollusca</taxon>
        <taxon>Bivalvia</taxon>
        <taxon>Autobranchia</taxon>
        <taxon>Heteroconchia</taxon>
        <taxon>Euheterodonta</taxon>
        <taxon>Imparidentia</taxon>
        <taxon>Neoheterodontei</taxon>
        <taxon>Myida</taxon>
        <taxon>Dreissenoidea</taxon>
        <taxon>Dreissenidae</taxon>
        <taxon>Dreissena</taxon>
    </lineage>
</organism>
<sequence>MESSLVHEDGFYMMGLPWRDDAVSMPNNIALAHIRLQQLKKKLSREPMLHVK</sequence>
<gene>
    <name evidence="1" type="ORF">DPMN_183269</name>
</gene>
<evidence type="ECO:0000313" key="2">
    <source>
        <dbReference type="Proteomes" id="UP000828390"/>
    </source>
</evidence>
<reference evidence="1" key="2">
    <citation type="submission" date="2020-11" db="EMBL/GenBank/DDBJ databases">
        <authorList>
            <person name="McCartney M.A."/>
            <person name="Auch B."/>
            <person name="Kono T."/>
            <person name="Mallez S."/>
            <person name="Becker A."/>
            <person name="Gohl D.M."/>
            <person name="Silverstein K.A.T."/>
            <person name="Koren S."/>
            <person name="Bechman K.B."/>
            <person name="Herman A."/>
            <person name="Abrahante J.E."/>
            <person name="Garbe J."/>
        </authorList>
    </citation>
    <scope>NUCLEOTIDE SEQUENCE</scope>
    <source>
        <strain evidence="1">Duluth1</strain>
        <tissue evidence="1">Whole animal</tissue>
    </source>
</reference>
<dbReference type="EMBL" id="JAIWYP010000010">
    <property type="protein sequence ID" value="KAH3748814.1"/>
    <property type="molecule type" value="Genomic_DNA"/>
</dbReference>
<dbReference type="Proteomes" id="UP000828390">
    <property type="component" value="Unassembled WGS sequence"/>
</dbReference>
<name>A0A9D4DGD3_DREPO</name>
<comment type="caution">
    <text evidence="1">The sequence shown here is derived from an EMBL/GenBank/DDBJ whole genome shotgun (WGS) entry which is preliminary data.</text>
</comment>
<accession>A0A9D4DGD3</accession>
<proteinExistence type="predicted"/>
<reference evidence="1" key="1">
    <citation type="journal article" date="2019" name="bioRxiv">
        <title>The Genome of the Zebra Mussel, Dreissena polymorpha: A Resource for Invasive Species Research.</title>
        <authorList>
            <person name="McCartney M.A."/>
            <person name="Auch B."/>
            <person name="Kono T."/>
            <person name="Mallez S."/>
            <person name="Zhang Y."/>
            <person name="Obille A."/>
            <person name="Becker A."/>
            <person name="Abrahante J.E."/>
            <person name="Garbe J."/>
            <person name="Badalamenti J.P."/>
            <person name="Herman A."/>
            <person name="Mangelson H."/>
            <person name="Liachko I."/>
            <person name="Sullivan S."/>
            <person name="Sone E.D."/>
            <person name="Koren S."/>
            <person name="Silverstein K.A.T."/>
            <person name="Beckman K.B."/>
            <person name="Gohl D.M."/>
        </authorList>
    </citation>
    <scope>NUCLEOTIDE SEQUENCE</scope>
    <source>
        <strain evidence="1">Duluth1</strain>
        <tissue evidence="1">Whole animal</tissue>
    </source>
</reference>
<keyword evidence="2" id="KW-1185">Reference proteome</keyword>
<evidence type="ECO:0000313" key="1">
    <source>
        <dbReference type="EMBL" id="KAH3748814.1"/>
    </source>
</evidence>